<dbReference type="Pfam" id="PF00877">
    <property type="entry name" value="NLPC_P60"/>
    <property type="match status" value="1"/>
</dbReference>
<feature type="transmembrane region" description="Helical" evidence="5">
    <location>
        <begin position="12"/>
        <end position="30"/>
    </location>
</feature>
<dbReference type="Gene3D" id="3.90.1720.10">
    <property type="entry name" value="endopeptidase domain like (from Nostoc punctiforme)"/>
    <property type="match status" value="1"/>
</dbReference>
<evidence type="ECO:0000256" key="1">
    <source>
        <dbReference type="ARBA" id="ARBA00007074"/>
    </source>
</evidence>
<keyword evidence="2" id="KW-0645">Protease</keyword>
<dbReference type="EMBL" id="JAUSTU010000001">
    <property type="protein sequence ID" value="MDQ0154049.1"/>
    <property type="molecule type" value="Genomic_DNA"/>
</dbReference>
<sequence length="160" mass="17727">MLTTTVRFPKLIMIGLTIMTLIAMLLSPLVNSVEASSNLPKEVTQEAKKHMGVKYKASGKDPKGFDASGFTQYVFEKSVKVKLPRTSKEQYKEGKAVQKKGIKEGDLLFFKTNGKDVSFVGIALSKDKFIAVSVSKGVSEQSLNTKYWKDKFVGAKRVLK</sequence>
<dbReference type="RefSeq" id="WP_307148665.1">
    <property type="nucleotide sequence ID" value="NZ_JAUSTU010000001.1"/>
</dbReference>
<keyword evidence="3 7" id="KW-0378">Hydrolase</keyword>
<dbReference type="PANTHER" id="PTHR47053">
    <property type="entry name" value="MUREIN DD-ENDOPEPTIDASE MEPH-RELATED"/>
    <property type="match status" value="1"/>
</dbReference>
<dbReference type="Proteomes" id="UP001231362">
    <property type="component" value="Unassembled WGS sequence"/>
</dbReference>
<evidence type="ECO:0000256" key="3">
    <source>
        <dbReference type="ARBA" id="ARBA00022801"/>
    </source>
</evidence>
<evidence type="ECO:0000256" key="5">
    <source>
        <dbReference type="SAM" id="Phobius"/>
    </source>
</evidence>
<feature type="domain" description="NlpC/P60" evidence="6">
    <location>
        <begin position="37"/>
        <end position="159"/>
    </location>
</feature>
<keyword evidence="5" id="KW-0472">Membrane</keyword>
<dbReference type="SUPFAM" id="SSF54001">
    <property type="entry name" value="Cysteine proteinases"/>
    <property type="match status" value="1"/>
</dbReference>
<reference evidence="7 8" key="1">
    <citation type="submission" date="2023-07" db="EMBL/GenBank/DDBJ databases">
        <title>Genomic Encyclopedia of Type Strains, Phase IV (KMG-IV): sequencing the most valuable type-strain genomes for metagenomic binning, comparative biology and taxonomic classification.</title>
        <authorList>
            <person name="Goeker M."/>
        </authorList>
    </citation>
    <scope>NUCLEOTIDE SEQUENCE [LARGE SCALE GENOMIC DNA]</scope>
    <source>
        <strain evidence="7 8">DSM 23948</strain>
    </source>
</reference>
<evidence type="ECO:0000256" key="4">
    <source>
        <dbReference type="ARBA" id="ARBA00022807"/>
    </source>
</evidence>
<organism evidence="7 8">
    <name type="scientific">Anoxybacillus andreesenii</name>
    <dbReference type="NCBI Taxonomy" id="1325932"/>
    <lineage>
        <taxon>Bacteria</taxon>
        <taxon>Bacillati</taxon>
        <taxon>Bacillota</taxon>
        <taxon>Bacilli</taxon>
        <taxon>Bacillales</taxon>
        <taxon>Anoxybacillaceae</taxon>
        <taxon>Anoxybacillus</taxon>
    </lineage>
</organism>
<evidence type="ECO:0000313" key="8">
    <source>
        <dbReference type="Proteomes" id="UP001231362"/>
    </source>
</evidence>
<comment type="caution">
    <text evidence="7">The sequence shown here is derived from an EMBL/GenBank/DDBJ whole genome shotgun (WGS) entry which is preliminary data.</text>
</comment>
<dbReference type="InterPro" id="IPR038765">
    <property type="entry name" value="Papain-like_cys_pep_sf"/>
</dbReference>
<dbReference type="InterPro" id="IPR000064">
    <property type="entry name" value="NLP_P60_dom"/>
</dbReference>
<keyword evidence="5" id="KW-0812">Transmembrane</keyword>
<accession>A0ABT9UZC9</accession>
<comment type="similarity">
    <text evidence="1">Belongs to the peptidase C40 family.</text>
</comment>
<name>A0ABT9UZC9_9BACL</name>
<keyword evidence="8" id="KW-1185">Reference proteome</keyword>
<dbReference type="PROSITE" id="PS51935">
    <property type="entry name" value="NLPC_P60"/>
    <property type="match status" value="1"/>
</dbReference>
<evidence type="ECO:0000256" key="2">
    <source>
        <dbReference type="ARBA" id="ARBA00022670"/>
    </source>
</evidence>
<keyword evidence="4" id="KW-0788">Thiol protease</keyword>
<dbReference type="PANTHER" id="PTHR47053:SF1">
    <property type="entry name" value="MUREIN DD-ENDOPEPTIDASE MEPH-RELATED"/>
    <property type="match status" value="1"/>
</dbReference>
<keyword evidence="5" id="KW-1133">Transmembrane helix</keyword>
<dbReference type="InterPro" id="IPR051202">
    <property type="entry name" value="Peptidase_C40"/>
</dbReference>
<protein>
    <submittedName>
        <fullName evidence="7">Cell wall-associated NlpC family hydrolase</fullName>
    </submittedName>
</protein>
<gene>
    <name evidence="7" type="ORF">J2S07_000347</name>
</gene>
<dbReference type="GO" id="GO:0016787">
    <property type="term" value="F:hydrolase activity"/>
    <property type="evidence" value="ECO:0007669"/>
    <property type="project" value="UniProtKB-KW"/>
</dbReference>
<evidence type="ECO:0000313" key="7">
    <source>
        <dbReference type="EMBL" id="MDQ0154049.1"/>
    </source>
</evidence>
<evidence type="ECO:0000259" key="6">
    <source>
        <dbReference type="PROSITE" id="PS51935"/>
    </source>
</evidence>
<proteinExistence type="inferred from homology"/>